<keyword evidence="1" id="KW-0282">Flagellum</keyword>
<sequence length="81" mass="9215">MKNSYQHFAALASYQNGADQLSEPKINTVNEMIKRAQQQHVPMQDDPSLVKHLVDPENRVPSQLYAVIGEILKLIKSIEQQ</sequence>
<comment type="caution">
    <text evidence="1">The sequence shown here is derived from an EMBL/GenBank/DDBJ whole genome shotgun (WGS) entry which is preliminary data.</text>
</comment>
<dbReference type="RefSeq" id="WP_064552193.1">
    <property type="nucleotide sequence ID" value="NZ_LXMA01000034.1"/>
</dbReference>
<organism evidence="1 2">
    <name type="scientific">Parageobacillus thermoglucosidasius</name>
    <name type="common">Geobacillus thermoglucosidasius</name>
    <dbReference type="NCBI Taxonomy" id="1426"/>
    <lineage>
        <taxon>Bacteria</taxon>
        <taxon>Bacillati</taxon>
        <taxon>Bacillota</taxon>
        <taxon>Bacilli</taxon>
        <taxon>Bacillales</taxon>
        <taxon>Anoxybacillaceae</taxon>
        <taxon>Parageobacillus</taxon>
    </lineage>
</organism>
<gene>
    <name evidence="1" type="ORF">A7K69_09780</name>
</gene>
<dbReference type="Proteomes" id="UP000078290">
    <property type="component" value="Unassembled WGS sequence"/>
</dbReference>
<keyword evidence="1" id="KW-0966">Cell projection</keyword>
<dbReference type="Gene3D" id="3.40.1690.10">
    <property type="entry name" value="secretion proteins EscU"/>
    <property type="match status" value="1"/>
</dbReference>
<protein>
    <submittedName>
        <fullName evidence="1">Flagellar biosynthesis protein FlhB</fullName>
    </submittedName>
</protein>
<keyword evidence="1" id="KW-0969">Cilium</keyword>
<reference evidence="2" key="1">
    <citation type="submission" date="2016-05" db="EMBL/GenBank/DDBJ databases">
        <authorList>
            <person name="Wang W."/>
            <person name="Zhu L."/>
        </authorList>
    </citation>
    <scope>NUCLEOTIDE SEQUENCE [LARGE SCALE GENOMIC DNA]</scope>
    <source>
        <strain evidence="2">W-2</strain>
    </source>
</reference>
<dbReference type="OrthoDB" id="9810419at2"/>
<dbReference type="AlphaFoldDB" id="A0A1B7KQN3"/>
<evidence type="ECO:0000313" key="1">
    <source>
        <dbReference type="EMBL" id="OAT72408.1"/>
    </source>
</evidence>
<dbReference type="InterPro" id="IPR029025">
    <property type="entry name" value="T3SS_substrate_exporter_C"/>
</dbReference>
<evidence type="ECO:0000313" key="2">
    <source>
        <dbReference type="Proteomes" id="UP000078290"/>
    </source>
</evidence>
<name>A0A1B7KQN3_PARTM</name>
<dbReference type="EMBL" id="LXMA01000034">
    <property type="protein sequence ID" value="OAT72408.1"/>
    <property type="molecule type" value="Genomic_DNA"/>
</dbReference>
<accession>A0A1B7KQN3</accession>
<proteinExistence type="predicted"/>
<dbReference type="SUPFAM" id="SSF160544">
    <property type="entry name" value="EscU C-terminal domain-like"/>
    <property type="match status" value="1"/>
</dbReference>